<feature type="region of interest" description="Disordered" evidence="1">
    <location>
        <begin position="412"/>
        <end position="439"/>
    </location>
</feature>
<feature type="compositionally biased region" description="Low complexity" evidence="1">
    <location>
        <begin position="412"/>
        <end position="424"/>
    </location>
</feature>
<dbReference type="AlphaFoldDB" id="A0AAU9PCP8"/>
<feature type="region of interest" description="Disordered" evidence="1">
    <location>
        <begin position="1"/>
        <end position="35"/>
    </location>
</feature>
<evidence type="ECO:0000256" key="1">
    <source>
        <dbReference type="SAM" id="MobiDB-lite"/>
    </source>
</evidence>
<dbReference type="EMBL" id="CAKMRJ010005571">
    <property type="protein sequence ID" value="CAH1447673.1"/>
    <property type="molecule type" value="Genomic_DNA"/>
</dbReference>
<organism evidence="2 3">
    <name type="scientific">Lactuca virosa</name>
    <dbReference type="NCBI Taxonomy" id="75947"/>
    <lineage>
        <taxon>Eukaryota</taxon>
        <taxon>Viridiplantae</taxon>
        <taxon>Streptophyta</taxon>
        <taxon>Embryophyta</taxon>
        <taxon>Tracheophyta</taxon>
        <taxon>Spermatophyta</taxon>
        <taxon>Magnoliopsida</taxon>
        <taxon>eudicotyledons</taxon>
        <taxon>Gunneridae</taxon>
        <taxon>Pentapetalae</taxon>
        <taxon>asterids</taxon>
        <taxon>campanulids</taxon>
        <taxon>Asterales</taxon>
        <taxon>Asteraceae</taxon>
        <taxon>Cichorioideae</taxon>
        <taxon>Cichorieae</taxon>
        <taxon>Lactucinae</taxon>
        <taxon>Lactuca</taxon>
    </lineage>
</organism>
<name>A0AAU9PCP8_9ASTR</name>
<proteinExistence type="predicted"/>
<accession>A0AAU9PCP8</accession>
<evidence type="ECO:0000313" key="2">
    <source>
        <dbReference type="EMBL" id="CAH1447673.1"/>
    </source>
</evidence>
<gene>
    <name evidence="2" type="ORF">LVIROSA_LOCUS33270</name>
</gene>
<feature type="compositionally biased region" description="Basic residues" evidence="1">
    <location>
        <begin position="430"/>
        <end position="439"/>
    </location>
</feature>
<protein>
    <submittedName>
        <fullName evidence="2">Uncharacterized protein</fullName>
    </submittedName>
</protein>
<dbReference type="Proteomes" id="UP001157418">
    <property type="component" value="Unassembled WGS sequence"/>
</dbReference>
<keyword evidence="3" id="KW-1185">Reference proteome</keyword>
<comment type="caution">
    <text evidence="2">The sequence shown here is derived from an EMBL/GenBank/DDBJ whole genome shotgun (WGS) entry which is preliminary data.</text>
</comment>
<reference evidence="2 3" key="1">
    <citation type="submission" date="2022-01" db="EMBL/GenBank/DDBJ databases">
        <authorList>
            <person name="Xiong W."/>
            <person name="Schranz E."/>
        </authorList>
    </citation>
    <scope>NUCLEOTIDE SEQUENCE [LARGE SCALE GENOMIC DNA]</scope>
</reference>
<sequence>MHRRKPIRDKQRAFKQQPHHRIIPPLPPPRVNTGTRDHRSYAQEMGIQKETQLVSEPPIRLNSNTQMKEWLKKKTLIGEAHSLDHISNLPASLLRNDDTKYLGGLTIALGFSNSMDAREFLEDNNRWNEWFKWLMLADQEERPYERTAWLKILGLLLRLFDEENFSKIAGRFGKVISPFDKIRTRRGYSMGKVGVITSQRKWINEEISIMADGKYYKLGVVEYTDDCSPFHPLPFDKVVEDSDEDEIGSSEEESDDEGVLETWIGENTEAEEGEIVHPTQPVRRQEDDNDIQVTGNSNHDCLKTISPAVLGDEPEINDFINSCNATSTLPINMESVEILKNKNVEVLGFDPCVAEDSFNGTIMNDKITDDQRDGWTLNTSFGPSQNMVHFGCFGSFPNPFQATKTKLAQIRPLRNLSNNSRSPNIYSPTTKKRKNTPPT</sequence>
<evidence type="ECO:0000313" key="3">
    <source>
        <dbReference type="Proteomes" id="UP001157418"/>
    </source>
</evidence>